<dbReference type="InterPro" id="IPR005225">
    <property type="entry name" value="Small_GTP-bd"/>
</dbReference>
<dbReference type="Pfam" id="PF00071">
    <property type="entry name" value="Ras"/>
    <property type="match status" value="1"/>
</dbReference>
<protein>
    <submittedName>
        <fullName evidence="2">p-loop containing nucleoside triphosphate hydrolase</fullName>
    </submittedName>
</protein>
<dbReference type="Proteomes" id="UP000054937">
    <property type="component" value="Unassembled WGS sequence"/>
</dbReference>
<dbReference type="SMART" id="SM00174">
    <property type="entry name" value="RHO"/>
    <property type="match status" value="1"/>
</dbReference>
<sequence>MEDNKKQYSIKVVMLGDTEVGKTSIIQRFVKNDFKSYFQSTQGVHFEEKKIILENGVHIDYKVWDTAGQERFKSINSLYYKDARIAVLVYDITNEQSFETLKFWLKEVKEHGKKNCILAIVGNKSDLDNDQVNASEAQHLARVIPKQQFILKTKHKNFPKFLQRKMMHYSD</sequence>
<evidence type="ECO:0000313" key="2">
    <source>
        <dbReference type="EMBL" id="KRX08659.1"/>
    </source>
</evidence>
<dbReference type="SMART" id="SM00175">
    <property type="entry name" value="RAB"/>
    <property type="match status" value="1"/>
</dbReference>
<proteinExistence type="predicted"/>
<dbReference type="PRINTS" id="PR00449">
    <property type="entry name" value="RASTRNSFRMNG"/>
</dbReference>
<dbReference type="InParanoid" id="A0A0V0R2A4"/>
<accession>A0A0V0R2A4</accession>
<dbReference type="SUPFAM" id="SSF52540">
    <property type="entry name" value="P-loop containing nucleoside triphosphate hydrolases"/>
    <property type="match status" value="1"/>
</dbReference>
<dbReference type="PROSITE" id="PS51419">
    <property type="entry name" value="RAB"/>
    <property type="match status" value="1"/>
</dbReference>
<dbReference type="NCBIfam" id="TIGR00231">
    <property type="entry name" value="small_GTP"/>
    <property type="match status" value="1"/>
</dbReference>
<evidence type="ECO:0000313" key="3">
    <source>
        <dbReference type="Proteomes" id="UP000054937"/>
    </source>
</evidence>
<dbReference type="SMART" id="SM00173">
    <property type="entry name" value="RAS"/>
    <property type="match status" value="1"/>
</dbReference>
<dbReference type="OrthoDB" id="63533at2759"/>
<keyword evidence="3" id="KW-1185">Reference proteome</keyword>
<keyword evidence="2" id="KW-0378">Hydrolase</keyword>
<dbReference type="FunFam" id="3.40.50.300:FF:000808">
    <property type="entry name" value="Small GTP-binding protein, putative"/>
    <property type="match status" value="1"/>
</dbReference>
<name>A0A0V0R2A4_PSEPJ</name>
<keyword evidence="1" id="KW-0547">Nucleotide-binding</keyword>
<evidence type="ECO:0000256" key="1">
    <source>
        <dbReference type="ARBA" id="ARBA00022741"/>
    </source>
</evidence>
<dbReference type="CDD" id="cd00154">
    <property type="entry name" value="Rab"/>
    <property type="match status" value="1"/>
</dbReference>
<dbReference type="EMBL" id="LDAU01000059">
    <property type="protein sequence ID" value="KRX08659.1"/>
    <property type="molecule type" value="Genomic_DNA"/>
</dbReference>
<organism evidence="2 3">
    <name type="scientific">Pseudocohnilembus persalinus</name>
    <name type="common">Ciliate</name>
    <dbReference type="NCBI Taxonomy" id="266149"/>
    <lineage>
        <taxon>Eukaryota</taxon>
        <taxon>Sar</taxon>
        <taxon>Alveolata</taxon>
        <taxon>Ciliophora</taxon>
        <taxon>Intramacronucleata</taxon>
        <taxon>Oligohymenophorea</taxon>
        <taxon>Scuticociliatia</taxon>
        <taxon>Philasterida</taxon>
        <taxon>Pseudocohnilembidae</taxon>
        <taxon>Pseudocohnilembus</taxon>
    </lineage>
</organism>
<dbReference type="Gene3D" id="3.40.50.300">
    <property type="entry name" value="P-loop containing nucleotide triphosphate hydrolases"/>
    <property type="match status" value="1"/>
</dbReference>
<dbReference type="PROSITE" id="PS51421">
    <property type="entry name" value="RAS"/>
    <property type="match status" value="1"/>
</dbReference>
<dbReference type="InterPro" id="IPR001806">
    <property type="entry name" value="Small_GTPase"/>
</dbReference>
<dbReference type="AlphaFoldDB" id="A0A0V0R2A4"/>
<dbReference type="InterPro" id="IPR027417">
    <property type="entry name" value="P-loop_NTPase"/>
</dbReference>
<dbReference type="GO" id="GO:0003924">
    <property type="term" value="F:GTPase activity"/>
    <property type="evidence" value="ECO:0007669"/>
    <property type="project" value="InterPro"/>
</dbReference>
<reference evidence="2 3" key="1">
    <citation type="journal article" date="2015" name="Sci. Rep.">
        <title>Genome of the facultative scuticociliatosis pathogen Pseudocohnilembus persalinus provides insight into its virulence through horizontal gene transfer.</title>
        <authorList>
            <person name="Xiong J."/>
            <person name="Wang G."/>
            <person name="Cheng J."/>
            <person name="Tian M."/>
            <person name="Pan X."/>
            <person name="Warren A."/>
            <person name="Jiang C."/>
            <person name="Yuan D."/>
            <person name="Miao W."/>
        </authorList>
    </citation>
    <scope>NUCLEOTIDE SEQUENCE [LARGE SCALE GENOMIC DNA]</scope>
    <source>
        <strain evidence="2">36N120E</strain>
    </source>
</reference>
<gene>
    <name evidence="2" type="ORF">PPERSA_07471</name>
</gene>
<comment type="caution">
    <text evidence="2">The sequence shown here is derived from an EMBL/GenBank/DDBJ whole genome shotgun (WGS) entry which is preliminary data.</text>
</comment>
<dbReference type="OMA" id="NGVHIDY"/>
<dbReference type="GO" id="GO:0005525">
    <property type="term" value="F:GTP binding"/>
    <property type="evidence" value="ECO:0007669"/>
    <property type="project" value="InterPro"/>
</dbReference>
<dbReference type="PANTHER" id="PTHR47978">
    <property type="match status" value="1"/>
</dbReference>